<accession>A0A9E2KCF8</accession>
<feature type="transmembrane region" description="Helical" evidence="1">
    <location>
        <begin position="50"/>
        <end position="72"/>
    </location>
</feature>
<protein>
    <submittedName>
        <fullName evidence="2">Pro-sigmaK processing inhibitor BofA family protein</fullName>
    </submittedName>
</protein>
<organism evidence="2 3">
    <name type="scientific">Candidatus Cellulosilyticum pullistercoris</name>
    <dbReference type="NCBI Taxonomy" id="2838521"/>
    <lineage>
        <taxon>Bacteria</taxon>
        <taxon>Bacillati</taxon>
        <taxon>Bacillota</taxon>
        <taxon>Clostridia</taxon>
        <taxon>Lachnospirales</taxon>
        <taxon>Cellulosilyticaceae</taxon>
        <taxon>Cellulosilyticum</taxon>
    </lineage>
</organism>
<name>A0A9E2KCF8_9FIRM</name>
<keyword evidence="1" id="KW-1133">Transmembrane helix</keyword>
<evidence type="ECO:0000313" key="2">
    <source>
        <dbReference type="EMBL" id="MBU3804028.1"/>
    </source>
</evidence>
<keyword evidence="1" id="KW-0812">Transmembrane</keyword>
<comment type="caution">
    <text evidence="2">The sequence shown here is derived from an EMBL/GenBank/DDBJ whole genome shotgun (WGS) entry which is preliminary data.</text>
</comment>
<feature type="transmembrane region" description="Helical" evidence="1">
    <location>
        <begin position="25"/>
        <end position="43"/>
    </location>
</feature>
<gene>
    <name evidence="2" type="ORF">H9872_04645</name>
</gene>
<evidence type="ECO:0000313" key="3">
    <source>
        <dbReference type="Proteomes" id="UP000824229"/>
    </source>
</evidence>
<dbReference type="EMBL" id="JAHLFQ010000100">
    <property type="protein sequence ID" value="MBU3804028.1"/>
    <property type="molecule type" value="Genomic_DNA"/>
</dbReference>
<reference evidence="2" key="1">
    <citation type="journal article" date="2021" name="PeerJ">
        <title>Extensive microbial diversity within the chicken gut microbiome revealed by metagenomics and culture.</title>
        <authorList>
            <person name="Gilroy R."/>
            <person name="Ravi A."/>
            <person name="Getino M."/>
            <person name="Pursley I."/>
            <person name="Horton D.L."/>
            <person name="Alikhan N.F."/>
            <person name="Baker D."/>
            <person name="Gharbi K."/>
            <person name="Hall N."/>
            <person name="Watson M."/>
            <person name="Adriaenssens E.M."/>
            <person name="Foster-Nyarko E."/>
            <person name="Jarju S."/>
            <person name="Secka A."/>
            <person name="Antonio M."/>
            <person name="Oren A."/>
            <person name="Chaudhuri R.R."/>
            <person name="La Ragione R."/>
            <person name="Hildebrand F."/>
            <person name="Pallen M.J."/>
        </authorList>
    </citation>
    <scope>NUCLEOTIDE SEQUENCE</scope>
    <source>
        <strain evidence="2">B5-657</strain>
    </source>
</reference>
<reference evidence="2" key="2">
    <citation type="submission" date="2021-04" db="EMBL/GenBank/DDBJ databases">
        <authorList>
            <person name="Gilroy R."/>
        </authorList>
    </citation>
    <scope>NUCLEOTIDE SEQUENCE</scope>
    <source>
        <strain evidence="2">B5-657</strain>
    </source>
</reference>
<dbReference type="Proteomes" id="UP000824229">
    <property type="component" value="Unassembled WGS sequence"/>
</dbReference>
<proteinExistence type="predicted"/>
<evidence type="ECO:0000256" key="1">
    <source>
        <dbReference type="SAM" id="Phobius"/>
    </source>
</evidence>
<keyword evidence="1" id="KW-0472">Membrane</keyword>
<dbReference type="AlphaFoldDB" id="A0A9E2KCF8"/>
<sequence>MILLAIGLCTLWLIGELTKSQIVKWLIRVCFSGVMMIIMNCLLPQYMINLNLYTLGFSTLLGVPGLMTLYVFQMII</sequence>